<dbReference type="EMBL" id="LR792632">
    <property type="protein sequence ID" value="CAB3287155.1"/>
    <property type="molecule type" value="Genomic_DNA"/>
</dbReference>
<dbReference type="AlphaFoldDB" id="A0A8D6PVS1"/>
<keyword evidence="2" id="KW-1185">Reference proteome</keyword>
<dbReference type="Proteomes" id="UP000679213">
    <property type="component" value="Chromosome I"/>
</dbReference>
<dbReference type="GeneID" id="65882860"/>
<gene>
    <name evidence="1" type="ORF">MLAUSG7_0053</name>
</gene>
<evidence type="ECO:0000313" key="1">
    <source>
        <dbReference type="EMBL" id="CAB3287155.1"/>
    </source>
</evidence>
<name>A0A8D6PVS1_9EURY</name>
<accession>A0A8D6PVS1</accession>
<accession>A0A8D6PR45</accession>
<sequence>MTKKKGDKLYLIVYFEGSNKLEGEFDFDSVTRLKDTIMKYLWTGKKDPIIIWNTDTKSFAIIDPSKVCCVEVYGSLMILDDIPDRNMK</sequence>
<organism evidence="1 2">
    <name type="scientific">Methanocaldococcus lauensis</name>
    <dbReference type="NCBI Taxonomy" id="2546128"/>
    <lineage>
        <taxon>Archaea</taxon>
        <taxon>Methanobacteriati</taxon>
        <taxon>Methanobacteriota</taxon>
        <taxon>Methanomada group</taxon>
        <taxon>Methanococci</taxon>
        <taxon>Methanococcales</taxon>
        <taxon>Methanocaldococcaceae</taxon>
        <taxon>Methanocaldococcus</taxon>
    </lineage>
</organism>
<dbReference type="RefSeq" id="WP_214399992.1">
    <property type="nucleotide sequence ID" value="NZ_LR792632.1"/>
</dbReference>
<proteinExistence type="predicted"/>
<dbReference type="KEGG" id="mesg:MLAUSG7_0053"/>
<protein>
    <submittedName>
        <fullName evidence="1">Uncharacterized protein</fullName>
    </submittedName>
</protein>
<reference evidence="1 2" key="1">
    <citation type="submission" date="2020-04" db="EMBL/GenBank/DDBJ databases">
        <authorList>
            <consortium name="Genoscope - CEA"/>
            <person name="William W."/>
        </authorList>
    </citation>
    <scope>NUCLEOTIDE SEQUENCE [LARGE SCALE GENOMIC DNA]</scope>
    <source>
        <strain evidence="1 2">SG7</strain>
    </source>
</reference>
<evidence type="ECO:0000313" key="2">
    <source>
        <dbReference type="Proteomes" id="UP000679213"/>
    </source>
</evidence>